<evidence type="ECO:0000256" key="5">
    <source>
        <dbReference type="ARBA" id="ARBA00022748"/>
    </source>
</evidence>
<feature type="transmembrane region" description="Helical" evidence="9">
    <location>
        <begin position="210"/>
        <end position="225"/>
    </location>
</feature>
<evidence type="ECO:0000256" key="2">
    <source>
        <dbReference type="ARBA" id="ARBA00005840"/>
    </source>
</evidence>
<dbReference type="NCBIfam" id="TIGR03144">
    <property type="entry name" value="cytochr_II_ccsB"/>
    <property type="match status" value="1"/>
</dbReference>
<evidence type="ECO:0000256" key="1">
    <source>
        <dbReference type="ARBA" id="ARBA00004141"/>
    </source>
</evidence>
<reference evidence="11 12" key="1">
    <citation type="submission" date="2017-04" db="EMBL/GenBank/DDBJ databases">
        <authorList>
            <person name="Afonso C.L."/>
            <person name="Miller P.J."/>
            <person name="Scott M.A."/>
            <person name="Spackman E."/>
            <person name="Goraichik I."/>
            <person name="Dimitrov K.M."/>
            <person name="Suarez D.L."/>
            <person name="Swayne D.E."/>
        </authorList>
    </citation>
    <scope>NUCLEOTIDE SEQUENCE [LARGE SCALE GENOMIC DNA]</scope>
    <source>
        <strain evidence="11 12">ToBE</strain>
    </source>
</reference>
<feature type="domain" description="Cytochrome c assembly protein" evidence="10">
    <location>
        <begin position="63"/>
        <end position="262"/>
    </location>
</feature>
<feature type="transmembrane region" description="Helical" evidence="9">
    <location>
        <begin position="176"/>
        <end position="195"/>
    </location>
</feature>
<dbReference type="GO" id="GO:0020037">
    <property type="term" value="F:heme binding"/>
    <property type="evidence" value="ECO:0007669"/>
    <property type="project" value="InterPro"/>
</dbReference>
<feature type="transmembrane region" description="Helical" evidence="9">
    <location>
        <begin position="237"/>
        <end position="258"/>
    </location>
</feature>
<proteinExistence type="inferred from homology"/>
<dbReference type="InterPro" id="IPR045062">
    <property type="entry name" value="Cyt_c_biogenesis_CcsA/CcmC"/>
</dbReference>
<comment type="similarity">
    <text evidence="2">Belongs to the CcmC/CycZ/HelC family.</text>
</comment>
<evidence type="ECO:0000313" key="11">
    <source>
        <dbReference type="EMBL" id="SMB99728.1"/>
    </source>
</evidence>
<dbReference type="InterPro" id="IPR003557">
    <property type="entry name" value="Cyt_c_biogenesis_CcmC"/>
</dbReference>
<evidence type="ECO:0000256" key="9">
    <source>
        <dbReference type="SAM" id="Phobius"/>
    </source>
</evidence>
<name>A0A1W1W293_9FIRM</name>
<dbReference type="InterPro" id="IPR002541">
    <property type="entry name" value="Cyt_c_assembly"/>
</dbReference>
<keyword evidence="8 9" id="KW-0472">Membrane</keyword>
<feature type="transmembrane region" description="Helical" evidence="9">
    <location>
        <begin position="131"/>
        <end position="155"/>
    </location>
</feature>
<keyword evidence="12" id="KW-1185">Reference proteome</keyword>
<evidence type="ECO:0000259" key="10">
    <source>
        <dbReference type="Pfam" id="PF01578"/>
    </source>
</evidence>
<dbReference type="PANTHER" id="PTHR30071">
    <property type="entry name" value="HEME EXPORTER PROTEIN C"/>
    <property type="match status" value="1"/>
</dbReference>
<dbReference type="PANTHER" id="PTHR30071:SF1">
    <property type="entry name" value="CYTOCHROME B_B6 PROTEIN-RELATED"/>
    <property type="match status" value="1"/>
</dbReference>
<evidence type="ECO:0000313" key="12">
    <source>
        <dbReference type="Proteomes" id="UP000192569"/>
    </source>
</evidence>
<dbReference type="OrthoDB" id="9814290at2"/>
<feature type="transmembrane region" description="Helical" evidence="9">
    <location>
        <begin position="63"/>
        <end position="82"/>
    </location>
</feature>
<feature type="transmembrane region" description="Helical" evidence="9">
    <location>
        <begin position="89"/>
        <end position="111"/>
    </location>
</feature>
<evidence type="ECO:0000256" key="7">
    <source>
        <dbReference type="ARBA" id="ARBA00023078"/>
    </source>
</evidence>
<evidence type="ECO:0000256" key="3">
    <source>
        <dbReference type="ARBA" id="ARBA00016463"/>
    </source>
</evidence>
<evidence type="ECO:0000256" key="4">
    <source>
        <dbReference type="ARBA" id="ARBA00022692"/>
    </source>
</evidence>
<comment type="subcellular location">
    <subcellularLocation>
        <location evidence="1">Membrane</location>
        <topology evidence="1">Multi-pass membrane protein</topology>
    </subcellularLocation>
</comment>
<dbReference type="Proteomes" id="UP000192569">
    <property type="component" value="Chromosome I"/>
</dbReference>
<dbReference type="GO" id="GO:0005886">
    <property type="term" value="C:plasma membrane"/>
    <property type="evidence" value="ECO:0007669"/>
    <property type="project" value="TreeGrafter"/>
</dbReference>
<dbReference type="GO" id="GO:0017004">
    <property type="term" value="P:cytochrome complex assembly"/>
    <property type="evidence" value="ECO:0007669"/>
    <property type="project" value="UniProtKB-KW"/>
</dbReference>
<dbReference type="AlphaFoldDB" id="A0A1W1W293"/>
<keyword evidence="6 9" id="KW-1133">Transmembrane helix</keyword>
<dbReference type="PRINTS" id="PR01386">
    <property type="entry name" value="CCMCBIOGNSIS"/>
</dbReference>
<sequence>MAESLLTGAFIGYVVGSIFFLAGLVGKSRLWAKIAFIATLVGFVLLTGGLVARSLAAGRLPVANLYEFLLLFTWGIVGVYIYTAVKYNLAGAGAGAVVLPLVVGILGYSSLLGSEIRPLLPALQSYWLKLHVLTAVLAYGAFTVAFALSVLYLLGISLKEDKGQSEKLLDKLIYQLTAFGFAFLTLVILTGAIWAEEVWGTWWSWDPKETWSLITWLIYASYLHLRRSPYWQGKRGAWLSCLGFTAVLFTLLGVTLLLPGLHSYR</sequence>
<accession>A0A1W1W293</accession>
<keyword evidence="7" id="KW-0793">Thylakoid</keyword>
<evidence type="ECO:0000256" key="6">
    <source>
        <dbReference type="ARBA" id="ARBA00022989"/>
    </source>
</evidence>
<protein>
    <recommendedName>
        <fullName evidence="3">Heme exporter protein C</fullName>
    </recommendedName>
</protein>
<dbReference type="EMBL" id="LT838272">
    <property type="protein sequence ID" value="SMB99728.1"/>
    <property type="molecule type" value="Genomic_DNA"/>
</dbReference>
<keyword evidence="5" id="KW-0201">Cytochrome c-type biogenesis</keyword>
<keyword evidence="4 9" id="KW-0812">Transmembrane</keyword>
<dbReference type="RefSeq" id="WP_084666718.1">
    <property type="nucleotide sequence ID" value="NZ_LT838272.1"/>
</dbReference>
<dbReference type="STRING" id="698762.SAMN00808754_3058"/>
<evidence type="ECO:0000256" key="8">
    <source>
        <dbReference type="ARBA" id="ARBA00023136"/>
    </source>
</evidence>
<feature type="transmembrane region" description="Helical" evidence="9">
    <location>
        <begin position="6"/>
        <end position="25"/>
    </location>
</feature>
<gene>
    <name evidence="11" type="ORF">SAMN00808754_3058</name>
</gene>
<dbReference type="InterPro" id="IPR017562">
    <property type="entry name" value="Cyt_c_biogenesis_CcsA"/>
</dbReference>
<organism evidence="11 12">
    <name type="scientific">Thermanaeromonas toyohensis ToBE</name>
    <dbReference type="NCBI Taxonomy" id="698762"/>
    <lineage>
        <taxon>Bacteria</taxon>
        <taxon>Bacillati</taxon>
        <taxon>Bacillota</taxon>
        <taxon>Clostridia</taxon>
        <taxon>Neomoorellales</taxon>
        <taxon>Neomoorellaceae</taxon>
        <taxon>Thermanaeromonas</taxon>
    </lineage>
</organism>
<dbReference type="GO" id="GO:0015232">
    <property type="term" value="F:heme transmembrane transporter activity"/>
    <property type="evidence" value="ECO:0007669"/>
    <property type="project" value="InterPro"/>
</dbReference>
<dbReference type="Pfam" id="PF01578">
    <property type="entry name" value="Cytochrom_C_asm"/>
    <property type="match status" value="1"/>
</dbReference>
<feature type="transmembrane region" description="Helical" evidence="9">
    <location>
        <begin position="30"/>
        <end position="51"/>
    </location>
</feature>